<gene>
    <name evidence="1" type="ORF">EJ06DRAFT_256164</name>
</gene>
<organism evidence="1 2">
    <name type="scientific">Trichodelitschia bisporula</name>
    <dbReference type="NCBI Taxonomy" id="703511"/>
    <lineage>
        <taxon>Eukaryota</taxon>
        <taxon>Fungi</taxon>
        <taxon>Dikarya</taxon>
        <taxon>Ascomycota</taxon>
        <taxon>Pezizomycotina</taxon>
        <taxon>Dothideomycetes</taxon>
        <taxon>Dothideomycetes incertae sedis</taxon>
        <taxon>Phaeotrichales</taxon>
        <taxon>Phaeotrichaceae</taxon>
        <taxon>Trichodelitschia</taxon>
    </lineage>
</organism>
<reference evidence="1" key="1">
    <citation type="journal article" date="2020" name="Stud. Mycol.">
        <title>101 Dothideomycetes genomes: a test case for predicting lifestyles and emergence of pathogens.</title>
        <authorList>
            <person name="Haridas S."/>
            <person name="Albert R."/>
            <person name="Binder M."/>
            <person name="Bloem J."/>
            <person name="Labutti K."/>
            <person name="Salamov A."/>
            <person name="Andreopoulos B."/>
            <person name="Baker S."/>
            <person name="Barry K."/>
            <person name="Bills G."/>
            <person name="Bluhm B."/>
            <person name="Cannon C."/>
            <person name="Castanera R."/>
            <person name="Culley D."/>
            <person name="Daum C."/>
            <person name="Ezra D."/>
            <person name="Gonzalez J."/>
            <person name="Henrissat B."/>
            <person name="Kuo A."/>
            <person name="Liang C."/>
            <person name="Lipzen A."/>
            <person name="Lutzoni F."/>
            <person name="Magnuson J."/>
            <person name="Mondo S."/>
            <person name="Nolan M."/>
            <person name="Ohm R."/>
            <person name="Pangilinan J."/>
            <person name="Park H.-J."/>
            <person name="Ramirez L."/>
            <person name="Alfaro M."/>
            <person name="Sun H."/>
            <person name="Tritt A."/>
            <person name="Yoshinaga Y."/>
            <person name="Zwiers L.-H."/>
            <person name="Turgeon B."/>
            <person name="Goodwin S."/>
            <person name="Spatafora J."/>
            <person name="Crous P."/>
            <person name="Grigoriev I."/>
        </authorList>
    </citation>
    <scope>NUCLEOTIDE SEQUENCE</scope>
    <source>
        <strain evidence="1">CBS 262.69</strain>
    </source>
</reference>
<dbReference type="Proteomes" id="UP000799640">
    <property type="component" value="Unassembled WGS sequence"/>
</dbReference>
<sequence length="158" mass="16016">MESCVRCLSAGRPKTLIELAAVSSSPAPAAVWLSGFALFFSSQPAASAWLPIKVGLHISFCSQTTAFACSFSEARLSTSFLQCSARAFAIYRNKSNRHVAVDSVVVYSRPGTGVVAVTSSDARATDRAAGVAAETSAAAGASGCTTGATCGAIRATAG</sequence>
<proteinExistence type="predicted"/>
<name>A0A6G1HIZ9_9PEZI</name>
<accession>A0A6G1HIZ9</accession>
<evidence type="ECO:0000313" key="1">
    <source>
        <dbReference type="EMBL" id="KAF2395839.1"/>
    </source>
</evidence>
<dbReference type="EMBL" id="ML996710">
    <property type="protein sequence ID" value="KAF2395839.1"/>
    <property type="molecule type" value="Genomic_DNA"/>
</dbReference>
<protein>
    <submittedName>
        <fullName evidence="1">Uncharacterized protein</fullName>
    </submittedName>
</protein>
<keyword evidence="2" id="KW-1185">Reference proteome</keyword>
<evidence type="ECO:0000313" key="2">
    <source>
        <dbReference type="Proteomes" id="UP000799640"/>
    </source>
</evidence>
<dbReference type="AlphaFoldDB" id="A0A6G1HIZ9"/>